<sequence>MKSFPRGKVFILTLMFFGLSYADWVSIGQSHSFVCTSLGVERYASFTWRNSVYKTMFLCDSLEKECVPAFDTLLDLYDVNITSDASKYTSVFTIKYVVLSLHNTTWYCNVDSGSGLRNTSQYNLYVYAPPTSPSCFNVTLHDDVNITVLCFTEKVFPEALCIFYIKTNNTRAVETKNGSLTYQHGPSSSAGYNRTECTYTVSADIIGPGSHVFYVEMFAHITSNVAEEMKRASQYTDSVKIGLPEAALSPDCQVNDYIKENQNRTCTCYDKSQTFLPTQVTWSVGDMQDRRLVFLSQRPSSDNTIYTCTISNQLNWIKQIKYEPKVTYGPDNVILTLFNTSLDQCGNNGAYISGTCTVSDSNPDPTVYIYVSNSPVTSQHKVAKTDYRFSQVISESGIVYVLCRAVNSVFEDISSEKISSITVKGPPEAPQISSMSGKSTKTLTDGNQLQVTEGNTDIVCESRGGFPLYKNLTLVCGTNTQTNEQSDTISMTLKVSRDMQGVNCTCVVWHESKCLHNFVTVTLKLPLDEQNNVGAIIGGVIAPIIGVVLIVALTVFLVKRRSNKLKRQLQEANANKMQTYSNVQASEDYMNSDTHQYERPSITHDDTTHADVHTPRTIRQPKLPENYSDTNVLGGFIEQTNRQQQPKENKKIKADACKEGETDVKPEEHHYEEINDVNTLTYDTSTCKEIAKPELSASYVNLEIVQQASVL</sequence>
<dbReference type="PROSITE" id="PS50835">
    <property type="entry name" value="IG_LIKE"/>
    <property type="match status" value="1"/>
</dbReference>
<feature type="transmembrane region" description="Helical" evidence="2">
    <location>
        <begin position="533"/>
        <end position="558"/>
    </location>
</feature>
<feature type="compositionally biased region" description="Polar residues" evidence="1">
    <location>
        <begin position="431"/>
        <end position="443"/>
    </location>
</feature>
<proteinExistence type="predicted"/>
<feature type="region of interest" description="Disordered" evidence="1">
    <location>
        <begin position="424"/>
        <end position="443"/>
    </location>
</feature>
<evidence type="ECO:0000256" key="2">
    <source>
        <dbReference type="SAM" id="Phobius"/>
    </source>
</evidence>
<comment type="caution">
    <text evidence="5">The sequence shown here is derived from an EMBL/GenBank/DDBJ whole genome shotgun (WGS) entry which is preliminary data.</text>
</comment>
<evidence type="ECO:0000259" key="4">
    <source>
        <dbReference type="PROSITE" id="PS50835"/>
    </source>
</evidence>
<evidence type="ECO:0000256" key="3">
    <source>
        <dbReference type="SAM" id="SignalP"/>
    </source>
</evidence>
<dbReference type="InterPro" id="IPR007110">
    <property type="entry name" value="Ig-like_dom"/>
</dbReference>
<keyword evidence="3" id="KW-0732">Signal</keyword>
<evidence type="ECO:0000313" key="6">
    <source>
        <dbReference type="Proteomes" id="UP001497497"/>
    </source>
</evidence>
<reference evidence="5 6" key="1">
    <citation type="submission" date="2024-04" db="EMBL/GenBank/DDBJ databases">
        <authorList>
            <consortium name="Genoscope - CEA"/>
            <person name="William W."/>
        </authorList>
    </citation>
    <scope>NUCLEOTIDE SEQUENCE [LARGE SCALE GENOMIC DNA]</scope>
</reference>
<feature type="chain" id="PRO_5043359917" description="Ig-like domain-containing protein" evidence="3">
    <location>
        <begin position="23"/>
        <end position="711"/>
    </location>
</feature>
<dbReference type="EMBL" id="CAXITT010000097">
    <property type="protein sequence ID" value="CAL1531794.1"/>
    <property type="molecule type" value="Genomic_DNA"/>
</dbReference>
<feature type="compositionally biased region" description="Basic and acidic residues" evidence="1">
    <location>
        <begin position="645"/>
        <end position="663"/>
    </location>
</feature>
<keyword evidence="2" id="KW-0472">Membrane</keyword>
<organism evidence="5 6">
    <name type="scientific">Lymnaea stagnalis</name>
    <name type="common">Great pond snail</name>
    <name type="synonym">Helix stagnalis</name>
    <dbReference type="NCBI Taxonomy" id="6523"/>
    <lineage>
        <taxon>Eukaryota</taxon>
        <taxon>Metazoa</taxon>
        <taxon>Spiralia</taxon>
        <taxon>Lophotrochozoa</taxon>
        <taxon>Mollusca</taxon>
        <taxon>Gastropoda</taxon>
        <taxon>Heterobranchia</taxon>
        <taxon>Euthyneura</taxon>
        <taxon>Panpulmonata</taxon>
        <taxon>Hygrophila</taxon>
        <taxon>Lymnaeoidea</taxon>
        <taxon>Lymnaeidae</taxon>
        <taxon>Lymnaea</taxon>
    </lineage>
</organism>
<protein>
    <recommendedName>
        <fullName evidence="4">Ig-like domain-containing protein</fullName>
    </recommendedName>
</protein>
<name>A0AAV2HGA6_LYMST</name>
<accession>A0AAV2HGA6</accession>
<feature type="region of interest" description="Disordered" evidence="1">
    <location>
        <begin position="641"/>
        <end position="663"/>
    </location>
</feature>
<gene>
    <name evidence="5" type="ORF">GSLYS_00005889001</name>
</gene>
<feature type="signal peptide" evidence="3">
    <location>
        <begin position="1"/>
        <end position="22"/>
    </location>
</feature>
<feature type="domain" description="Ig-like" evidence="4">
    <location>
        <begin position="244"/>
        <end position="327"/>
    </location>
</feature>
<keyword evidence="2" id="KW-1133">Transmembrane helix</keyword>
<keyword evidence="2" id="KW-0812">Transmembrane</keyword>
<evidence type="ECO:0000256" key="1">
    <source>
        <dbReference type="SAM" id="MobiDB-lite"/>
    </source>
</evidence>
<keyword evidence="6" id="KW-1185">Reference proteome</keyword>
<dbReference type="Proteomes" id="UP001497497">
    <property type="component" value="Unassembled WGS sequence"/>
</dbReference>
<dbReference type="AlphaFoldDB" id="A0AAV2HGA6"/>
<dbReference type="CDD" id="cd12087">
    <property type="entry name" value="TM_EGFR-like"/>
    <property type="match status" value="1"/>
</dbReference>
<evidence type="ECO:0000313" key="5">
    <source>
        <dbReference type="EMBL" id="CAL1531794.1"/>
    </source>
</evidence>